<gene>
    <name evidence="1" type="ORF">EVA_09588</name>
</gene>
<organism evidence="1">
    <name type="scientific">gut metagenome</name>
    <dbReference type="NCBI Taxonomy" id="749906"/>
    <lineage>
        <taxon>unclassified sequences</taxon>
        <taxon>metagenomes</taxon>
        <taxon>organismal metagenomes</taxon>
    </lineage>
</organism>
<sequence>MQVAEDLFNHHLGVAVWVGRRGRHPFLKWNRVVHAVYRSGGGEDDALALMLLHALAEHQGAGDIIVVVFQWFMHRFAYRFESGKVDDSINLLFFKDTVDSRLIQQVCLIKNRASAGDFFDAVEDLRLGVGEVIDDNNLFAGVDQLNDGVAADKSGSSGDENSHNIHSFIDPDKLCFSLAYSIFFLKSGVNCAAGFYKDFILRMPVGSRSAPSGQAGRSSEARAGALQKIHRNQLLRENRRRLAVHRALNDLLRVQLAVVKDDVGDQLLAFHLWIAPAGAKLSQIVKAHLVQQFSFQRFAGCHGVVGLRKVDHLLFRGDPHILGSRLDGSIQPLLVLI</sequence>
<dbReference type="EMBL" id="AMCI01002598">
    <property type="protein sequence ID" value="EJX02305.1"/>
    <property type="molecule type" value="Genomic_DNA"/>
</dbReference>
<comment type="caution">
    <text evidence="1">The sequence shown here is derived from an EMBL/GenBank/DDBJ whole genome shotgun (WGS) entry which is preliminary data.</text>
</comment>
<proteinExistence type="predicted"/>
<dbReference type="AlphaFoldDB" id="J9GQG7"/>
<name>J9GQG7_9ZZZZ</name>
<protein>
    <submittedName>
        <fullName evidence="1">Uncharacterized protein</fullName>
    </submittedName>
</protein>
<reference evidence="1" key="1">
    <citation type="journal article" date="2012" name="PLoS ONE">
        <title>Gene sets for utilization of primary and secondary nutrition supplies in the distal gut of endangered iberian lynx.</title>
        <authorList>
            <person name="Alcaide M."/>
            <person name="Messina E."/>
            <person name="Richter M."/>
            <person name="Bargiela R."/>
            <person name="Peplies J."/>
            <person name="Huws S.A."/>
            <person name="Newbold C.J."/>
            <person name="Golyshin P.N."/>
            <person name="Simon M.A."/>
            <person name="Lopez G."/>
            <person name="Yakimov M.M."/>
            <person name="Ferrer M."/>
        </authorList>
    </citation>
    <scope>NUCLEOTIDE SEQUENCE</scope>
</reference>
<evidence type="ECO:0000313" key="1">
    <source>
        <dbReference type="EMBL" id="EJX02305.1"/>
    </source>
</evidence>
<accession>J9GQG7</accession>